<evidence type="ECO:0000313" key="2">
    <source>
        <dbReference type="EMBL" id="CAH2245727.1"/>
    </source>
</evidence>
<protein>
    <submittedName>
        <fullName evidence="2">Uncharacterized protein</fullName>
    </submittedName>
</protein>
<dbReference type="Proteomes" id="UP001295444">
    <property type="component" value="Chromosome 02"/>
</dbReference>
<gene>
    <name evidence="2" type="ORF">PECUL_23A039557</name>
</gene>
<evidence type="ECO:0000256" key="1">
    <source>
        <dbReference type="SAM" id="MobiDB-lite"/>
    </source>
</evidence>
<name>A0AAD1VQ78_PELCU</name>
<accession>A0AAD1VQ78</accession>
<dbReference type="EMBL" id="OW240913">
    <property type="protein sequence ID" value="CAH2245727.1"/>
    <property type="molecule type" value="Genomic_DNA"/>
</dbReference>
<feature type="region of interest" description="Disordered" evidence="1">
    <location>
        <begin position="1"/>
        <end position="55"/>
    </location>
</feature>
<sequence length="90" mass="9881">MSQHRARKNPDSRDKSAFFTLRAQAAKPPPSPTQDGGKEEEGEGLSQPDPDPITKDVLQTLLAKLQNTLTDAMSEIKKDLRVLSIKTAHS</sequence>
<dbReference type="AlphaFoldDB" id="A0AAD1VQ78"/>
<proteinExistence type="predicted"/>
<reference evidence="2" key="1">
    <citation type="submission" date="2022-03" db="EMBL/GenBank/DDBJ databases">
        <authorList>
            <person name="Alioto T."/>
            <person name="Alioto T."/>
            <person name="Gomez Garrido J."/>
        </authorList>
    </citation>
    <scope>NUCLEOTIDE SEQUENCE</scope>
</reference>
<evidence type="ECO:0000313" key="3">
    <source>
        <dbReference type="Proteomes" id="UP001295444"/>
    </source>
</evidence>
<organism evidence="2 3">
    <name type="scientific">Pelobates cultripes</name>
    <name type="common">Western spadefoot toad</name>
    <dbReference type="NCBI Taxonomy" id="61616"/>
    <lineage>
        <taxon>Eukaryota</taxon>
        <taxon>Metazoa</taxon>
        <taxon>Chordata</taxon>
        <taxon>Craniata</taxon>
        <taxon>Vertebrata</taxon>
        <taxon>Euteleostomi</taxon>
        <taxon>Amphibia</taxon>
        <taxon>Batrachia</taxon>
        <taxon>Anura</taxon>
        <taxon>Pelobatoidea</taxon>
        <taxon>Pelobatidae</taxon>
        <taxon>Pelobates</taxon>
    </lineage>
</organism>
<keyword evidence="3" id="KW-1185">Reference proteome</keyword>